<proteinExistence type="predicted"/>
<organism evidence="1">
    <name type="scientific">Rhizophora mucronata</name>
    <name type="common">Asiatic mangrove</name>
    <dbReference type="NCBI Taxonomy" id="61149"/>
    <lineage>
        <taxon>Eukaryota</taxon>
        <taxon>Viridiplantae</taxon>
        <taxon>Streptophyta</taxon>
        <taxon>Embryophyta</taxon>
        <taxon>Tracheophyta</taxon>
        <taxon>Spermatophyta</taxon>
        <taxon>Magnoliopsida</taxon>
        <taxon>eudicotyledons</taxon>
        <taxon>Gunneridae</taxon>
        <taxon>Pentapetalae</taxon>
        <taxon>rosids</taxon>
        <taxon>fabids</taxon>
        <taxon>Malpighiales</taxon>
        <taxon>Rhizophoraceae</taxon>
        <taxon>Rhizophora</taxon>
    </lineage>
</organism>
<name>A0A2P2JB32_RHIMU</name>
<protein>
    <submittedName>
        <fullName evidence="1">Uncharacterized protein</fullName>
    </submittedName>
</protein>
<dbReference type="AlphaFoldDB" id="A0A2P2JB32"/>
<evidence type="ECO:0000313" key="1">
    <source>
        <dbReference type="EMBL" id="MBW90678.1"/>
    </source>
</evidence>
<reference evidence="1" key="1">
    <citation type="submission" date="2018-02" db="EMBL/GenBank/DDBJ databases">
        <title>Rhizophora mucronata_Transcriptome.</title>
        <authorList>
            <person name="Meera S.P."/>
            <person name="Sreeshan A."/>
            <person name="Augustine A."/>
        </authorList>
    </citation>
    <scope>NUCLEOTIDE SEQUENCE</scope>
    <source>
        <tissue evidence="1">Leaf</tissue>
    </source>
</reference>
<sequence>MFGNQDPKISGFLQTQHPQNQLSSCKVSQISLQAIHPQKRIIIWIRTSNPES</sequence>
<dbReference type="EMBL" id="GGEC01010195">
    <property type="protein sequence ID" value="MBW90678.1"/>
    <property type="molecule type" value="Transcribed_RNA"/>
</dbReference>
<accession>A0A2P2JB32</accession>